<dbReference type="SUPFAM" id="SSF57756">
    <property type="entry name" value="Retrovirus zinc finger-like domains"/>
    <property type="match status" value="1"/>
</dbReference>
<keyword evidence="5" id="KW-1185">Reference proteome</keyword>
<evidence type="ECO:0000256" key="1">
    <source>
        <dbReference type="PROSITE-ProRule" id="PRU00047"/>
    </source>
</evidence>
<gene>
    <name evidence="4" type="ORF">EPI10_027801</name>
</gene>
<evidence type="ECO:0000313" key="4">
    <source>
        <dbReference type="EMBL" id="KAA3461213.1"/>
    </source>
</evidence>
<feature type="domain" description="CCHC-type" evidence="3">
    <location>
        <begin position="167"/>
        <end position="182"/>
    </location>
</feature>
<keyword evidence="1" id="KW-0863">Zinc-finger</keyword>
<evidence type="ECO:0000259" key="3">
    <source>
        <dbReference type="PROSITE" id="PS50158"/>
    </source>
</evidence>
<dbReference type="InterPro" id="IPR001878">
    <property type="entry name" value="Znf_CCHC"/>
</dbReference>
<keyword evidence="1" id="KW-0479">Metal-binding</keyword>
<organism evidence="4 5">
    <name type="scientific">Gossypium australe</name>
    <dbReference type="NCBI Taxonomy" id="47621"/>
    <lineage>
        <taxon>Eukaryota</taxon>
        <taxon>Viridiplantae</taxon>
        <taxon>Streptophyta</taxon>
        <taxon>Embryophyta</taxon>
        <taxon>Tracheophyta</taxon>
        <taxon>Spermatophyta</taxon>
        <taxon>Magnoliopsida</taxon>
        <taxon>eudicotyledons</taxon>
        <taxon>Gunneridae</taxon>
        <taxon>Pentapetalae</taxon>
        <taxon>rosids</taxon>
        <taxon>malvids</taxon>
        <taxon>Malvales</taxon>
        <taxon>Malvaceae</taxon>
        <taxon>Malvoideae</taxon>
        <taxon>Gossypium</taxon>
    </lineage>
</organism>
<evidence type="ECO:0000256" key="2">
    <source>
        <dbReference type="SAM" id="MobiDB-lite"/>
    </source>
</evidence>
<dbReference type="AlphaFoldDB" id="A0A5B6UUW0"/>
<dbReference type="OrthoDB" id="849129at2759"/>
<feature type="compositionally biased region" description="Low complexity" evidence="2">
    <location>
        <begin position="196"/>
        <end position="210"/>
    </location>
</feature>
<dbReference type="InterPro" id="IPR005162">
    <property type="entry name" value="Retrotrans_gag_dom"/>
</dbReference>
<comment type="caution">
    <text evidence="4">The sequence shown here is derived from an EMBL/GenBank/DDBJ whole genome shotgun (WGS) entry which is preliminary data.</text>
</comment>
<feature type="region of interest" description="Disordered" evidence="2">
    <location>
        <begin position="96"/>
        <end position="115"/>
    </location>
</feature>
<dbReference type="Pfam" id="PF03732">
    <property type="entry name" value="Retrotrans_gag"/>
    <property type="match status" value="1"/>
</dbReference>
<dbReference type="GO" id="GO:0003676">
    <property type="term" value="F:nucleic acid binding"/>
    <property type="evidence" value="ECO:0007669"/>
    <property type="project" value="InterPro"/>
</dbReference>
<dbReference type="EMBL" id="SMMG02000009">
    <property type="protein sequence ID" value="KAA3461213.1"/>
    <property type="molecule type" value="Genomic_DNA"/>
</dbReference>
<dbReference type="CDD" id="cd00303">
    <property type="entry name" value="retropepsin_like"/>
    <property type="match status" value="1"/>
</dbReference>
<accession>A0A5B6UUW0</accession>
<keyword evidence="1" id="KW-0862">Zinc</keyword>
<name>A0A5B6UUW0_9ROSI</name>
<dbReference type="Pfam" id="PF00098">
    <property type="entry name" value="zf-CCHC"/>
    <property type="match status" value="1"/>
</dbReference>
<dbReference type="PANTHER" id="PTHR15503:SF45">
    <property type="entry name" value="RNA-DIRECTED DNA POLYMERASE HOMOLOG"/>
    <property type="match status" value="1"/>
</dbReference>
<dbReference type="Pfam" id="PF08284">
    <property type="entry name" value="RVP_2"/>
    <property type="match status" value="1"/>
</dbReference>
<dbReference type="Gene3D" id="4.10.60.10">
    <property type="entry name" value="Zinc finger, CCHC-type"/>
    <property type="match status" value="1"/>
</dbReference>
<protein>
    <submittedName>
        <fullName evidence="4">Gag-Pol polyprotein</fullName>
    </submittedName>
</protein>
<dbReference type="PANTHER" id="PTHR15503">
    <property type="entry name" value="LDOC1 RELATED"/>
    <property type="match status" value="1"/>
</dbReference>
<dbReference type="Gene3D" id="2.40.70.10">
    <property type="entry name" value="Acid Proteases"/>
    <property type="match status" value="1"/>
</dbReference>
<sequence length="357" mass="40777">MVEYLGVCSVERVSDLGILSDRGHMTVTEYEREFAQLSKYAREYVSTEEIMCKRFVDGLNEEIKLLFGILDLKEFVVLVEPAYKVEDFSLEKKKVDSEARDSRKRPMNKPSYSSSKKFRDFFMGYQNKDRGSLHVNPKTQATSVSSVGSVRNNKAECQQCRRRHFACFKCGSPNHFIRDCPKLSEKEEVQNVRSSNTATRGRPPRNTRNTSGNRGATRDSVVRSEAQAPARAYAIRAREEASSPDVITSTFSLYDTNVIALIDPGSTHLYICMNLVSKKSLHVESIEFVIKVSNPLGKFVLVDKIFKNYPLMTRGYYFSANLMLLPFDEFDVILSMGWLTMHDAVENCRRKIIELKC</sequence>
<dbReference type="PROSITE" id="PS50158">
    <property type="entry name" value="ZF_CCHC"/>
    <property type="match status" value="1"/>
</dbReference>
<reference evidence="5" key="1">
    <citation type="journal article" date="2019" name="Plant Biotechnol. J.">
        <title>Genome sequencing of the Australian wild diploid species Gossypium australe highlights disease resistance and delayed gland morphogenesis.</title>
        <authorList>
            <person name="Cai Y."/>
            <person name="Cai X."/>
            <person name="Wang Q."/>
            <person name="Wang P."/>
            <person name="Zhang Y."/>
            <person name="Cai C."/>
            <person name="Xu Y."/>
            <person name="Wang K."/>
            <person name="Zhou Z."/>
            <person name="Wang C."/>
            <person name="Geng S."/>
            <person name="Li B."/>
            <person name="Dong Q."/>
            <person name="Hou Y."/>
            <person name="Wang H."/>
            <person name="Ai P."/>
            <person name="Liu Z."/>
            <person name="Yi F."/>
            <person name="Sun M."/>
            <person name="An G."/>
            <person name="Cheng J."/>
            <person name="Zhang Y."/>
            <person name="Shi Q."/>
            <person name="Xie Y."/>
            <person name="Shi X."/>
            <person name="Chang Y."/>
            <person name="Huang F."/>
            <person name="Chen Y."/>
            <person name="Hong S."/>
            <person name="Mi L."/>
            <person name="Sun Q."/>
            <person name="Zhang L."/>
            <person name="Zhou B."/>
            <person name="Peng R."/>
            <person name="Zhang X."/>
            <person name="Liu F."/>
        </authorList>
    </citation>
    <scope>NUCLEOTIDE SEQUENCE [LARGE SCALE GENOMIC DNA]</scope>
    <source>
        <strain evidence="5">cv. PA1801</strain>
    </source>
</reference>
<dbReference type="InterPro" id="IPR036875">
    <property type="entry name" value="Znf_CCHC_sf"/>
</dbReference>
<dbReference type="SMART" id="SM00343">
    <property type="entry name" value="ZnF_C2HC"/>
    <property type="match status" value="1"/>
</dbReference>
<dbReference type="InterPro" id="IPR032567">
    <property type="entry name" value="RTL1-rel"/>
</dbReference>
<proteinExistence type="predicted"/>
<dbReference type="InterPro" id="IPR021109">
    <property type="entry name" value="Peptidase_aspartic_dom_sf"/>
</dbReference>
<evidence type="ECO:0000313" key="5">
    <source>
        <dbReference type="Proteomes" id="UP000325315"/>
    </source>
</evidence>
<dbReference type="Proteomes" id="UP000325315">
    <property type="component" value="Unassembled WGS sequence"/>
</dbReference>
<dbReference type="GO" id="GO:0008270">
    <property type="term" value="F:zinc ion binding"/>
    <property type="evidence" value="ECO:0007669"/>
    <property type="project" value="UniProtKB-KW"/>
</dbReference>
<feature type="region of interest" description="Disordered" evidence="2">
    <location>
        <begin position="187"/>
        <end position="225"/>
    </location>
</feature>